<dbReference type="InterPro" id="IPR036388">
    <property type="entry name" value="WH-like_DNA-bd_sf"/>
</dbReference>
<accession>A0A1M7PB79</accession>
<dbReference type="Pfam" id="PF00392">
    <property type="entry name" value="GntR"/>
    <property type="match status" value="1"/>
</dbReference>
<dbReference type="InterPro" id="IPR050679">
    <property type="entry name" value="Bact_HTH_transcr_reg"/>
</dbReference>
<dbReference type="PROSITE" id="PS50949">
    <property type="entry name" value="HTH_GNTR"/>
    <property type="match status" value="1"/>
</dbReference>
<dbReference type="SMART" id="SM00345">
    <property type="entry name" value="HTH_GNTR"/>
    <property type="match status" value="1"/>
</dbReference>
<gene>
    <name evidence="5" type="ORF">SAMN05216499_12259</name>
</gene>
<evidence type="ECO:0000256" key="3">
    <source>
        <dbReference type="ARBA" id="ARBA00023163"/>
    </source>
</evidence>
<dbReference type="PANTHER" id="PTHR44846">
    <property type="entry name" value="MANNOSYL-D-GLYCERATE TRANSPORT/METABOLISM SYSTEM REPRESSOR MNGR-RELATED"/>
    <property type="match status" value="1"/>
</dbReference>
<evidence type="ECO:0000313" key="5">
    <source>
        <dbReference type="EMBL" id="SHN14070.1"/>
    </source>
</evidence>
<organism evidence="5 6">
    <name type="scientific">Actinacidiphila paucisporea</name>
    <dbReference type="NCBI Taxonomy" id="310782"/>
    <lineage>
        <taxon>Bacteria</taxon>
        <taxon>Bacillati</taxon>
        <taxon>Actinomycetota</taxon>
        <taxon>Actinomycetes</taxon>
        <taxon>Kitasatosporales</taxon>
        <taxon>Streptomycetaceae</taxon>
        <taxon>Actinacidiphila</taxon>
    </lineage>
</organism>
<dbReference type="AlphaFoldDB" id="A0A1M7PB79"/>
<dbReference type="Gene3D" id="1.10.10.10">
    <property type="entry name" value="Winged helix-like DNA-binding domain superfamily/Winged helix DNA-binding domain"/>
    <property type="match status" value="1"/>
</dbReference>
<dbReference type="Proteomes" id="UP000184111">
    <property type="component" value="Unassembled WGS sequence"/>
</dbReference>
<proteinExistence type="predicted"/>
<sequence>MSLHESAVSGSPPDVPYLRIAWELRRDIGEGRFASGAQLPTQAALVRRFEVSRATVQRALDELRREGLIDSQQGRGSYVLDRSAAHSSPEPAGVGLTTYVDAAFEAADITLDSFSLTAETLNSALQGPLHRVRTGELRPDSIAVRLLLPSPDADLALPKSVDDEADDRPLRRLRTLTISQAITLQSAVGALADSGHVADVAVHIRTIPVTPMHKLYLLNGTDALYGYYEVVRRSVPFGTQEAEIYDVLGLDATLFHYSAATDDDQGAAYVRSSQRWFDSLWSTIAKPLTLFE</sequence>
<protein>
    <submittedName>
        <fullName evidence="5">Transcriptional regulator, GntR family</fullName>
    </submittedName>
</protein>
<evidence type="ECO:0000256" key="2">
    <source>
        <dbReference type="ARBA" id="ARBA00023125"/>
    </source>
</evidence>
<evidence type="ECO:0000313" key="6">
    <source>
        <dbReference type="Proteomes" id="UP000184111"/>
    </source>
</evidence>
<dbReference type="PANTHER" id="PTHR44846:SF17">
    <property type="entry name" value="GNTR-FAMILY TRANSCRIPTIONAL REGULATOR"/>
    <property type="match status" value="1"/>
</dbReference>
<keyword evidence="3" id="KW-0804">Transcription</keyword>
<keyword evidence="1" id="KW-0805">Transcription regulation</keyword>
<name>A0A1M7PB79_9ACTN</name>
<dbReference type="PRINTS" id="PR00035">
    <property type="entry name" value="HTHGNTR"/>
</dbReference>
<dbReference type="STRING" id="310782.SAMN05216499_12259"/>
<dbReference type="InterPro" id="IPR000524">
    <property type="entry name" value="Tscrpt_reg_HTH_GntR"/>
</dbReference>
<keyword evidence="2" id="KW-0238">DNA-binding</keyword>
<evidence type="ECO:0000259" key="4">
    <source>
        <dbReference type="PROSITE" id="PS50949"/>
    </source>
</evidence>
<dbReference type="CDD" id="cd07377">
    <property type="entry name" value="WHTH_GntR"/>
    <property type="match status" value="1"/>
</dbReference>
<dbReference type="GO" id="GO:0003700">
    <property type="term" value="F:DNA-binding transcription factor activity"/>
    <property type="evidence" value="ECO:0007669"/>
    <property type="project" value="InterPro"/>
</dbReference>
<evidence type="ECO:0000256" key="1">
    <source>
        <dbReference type="ARBA" id="ARBA00023015"/>
    </source>
</evidence>
<feature type="domain" description="HTH gntR-type" evidence="4">
    <location>
        <begin position="14"/>
        <end position="82"/>
    </location>
</feature>
<dbReference type="RefSeq" id="WP_073501551.1">
    <property type="nucleotide sequence ID" value="NZ_FRBI01000022.1"/>
</dbReference>
<dbReference type="InterPro" id="IPR036390">
    <property type="entry name" value="WH_DNA-bd_sf"/>
</dbReference>
<dbReference type="OrthoDB" id="7363114at2"/>
<dbReference type="GO" id="GO:0003677">
    <property type="term" value="F:DNA binding"/>
    <property type="evidence" value="ECO:0007669"/>
    <property type="project" value="UniProtKB-KW"/>
</dbReference>
<keyword evidence="6" id="KW-1185">Reference proteome</keyword>
<dbReference type="EMBL" id="FRBI01000022">
    <property type="protein sequence ID" value="SHN14070.1"/>
    <property type="molecule type" value="Genomic_DNA"/>
</dbReference>
<dbReference type="GO" id="GO:0045892">
    <property type="term" value="P:negative regulation of DNA-templated transcription"/>
    <property type="evidence" value="ECO:0007669"/>
    <property type="project" value="TreeGrafter"/>
</dbReference>
<reference evidence="5 6" key="1">
    <citation type="submission" date="2016-11" db="EMBL/GenBank/DDBJ databases">
        <authorList>
            <person name="Jaros S."/>
            <person name="Januszkiewicz K."/>
            <person name="Wedrychowicz H."/>
        </authorList>
    </citation>
    <scope>NUCLEOTIDE SEQUENCE [LARGE SCALE GENOMIC DNA]</scope>
    <source>
        <strain evidence="5 6">CGMCC 4.2025</strain>
    </source>
</reference>
<dbReference type="SUPFAM" id="SSF46785">
    <property type="entry name" value="Winged helix' DNA-binding domain"/>
    <property type="match status" value="1"/>
</dbReference>